<keyword evidence="2" id="KW-0812">Transmembrane</keyword>
<gene>
    <name evidence="4" type="primary">HaOG204709</name>
    <name evidence="4" type="ORF">B5X24_HaOG204709</name>
</gene>
<feature type="compositionally biased region" description="Polar residues" evidence="1">
    <location>
        <begin position="227"/>
        <end position="238"/>
    </location>
</feature>
<dbReference type="Proteomes" id="UP000249218">
    <property type="component" value="Unassembled WGS sequence"/>
</dbReference>
<feature type="compositionally biased region" description="Basic and acidic residues" evidence="1">
    <location>
        <begin position="198"/>
        <end position="226"/>
    </location>
</feature>
<organism evidence="4 5">
    <name type="scientific">Helicoverpa armigera</name>
    <name type="common">Cotton bollworm</name>
    <name type="synonym">Heliothis armigera</name>
    <dbReference type="NCBI Taxonomy" id="29058"/>
    <lineage>
        <taxon>Eukaryota</taxon>
        <taxon>Metazoa</taxon>
        <taxon>Ecdysozoa</taxon>
        <taxon>Arthropoda</taxon>
        <taxon>Hexapoda</taxon>
        <taxon>Insecta</taxon>
        <taxon>Pterygota</taxon>
        <taxon>Neoptera</taxon>
        <taxon>Endopterygota</taxon>
        <taxon>Lepidoptera</taxon>
        <taxon>Glossata</taxon>
        <taxon>Ditrysia</taxon>
        <taxon>Noctuoidea</taxon>
        <taxon>Noctuidae</taxon>
        <taxon>Heliothinae</taxon>
        <taxon>Helicoverpa</taxon>
    </lineage>
</organism>
<keyword evidence="2" id="KW-0472">Membrane</keyword>
<feature type="region of interest" description="Disordered" evidence="1">
    <location>
        <begin position="189"/>
        <end position="288"/>
    </location>
</feature>
<keyword evidence="2" id="KW-1133">Transmembrane helix</keyword>
<accession>A0A2W1BUF4</accession>
<evidence type="ECO:0000256" key="3">
    <source>
        <dbReference type="SAM" id="SignalP"/>
    </source>
</evidence>
<dbReference type="OrthoDB" id="7481581at2759"/>
<evidence type="ECO:0000256" key="1">
    <source>
        <dbReference type="SAM" id="MobiDB-lite"/>
    </source>
</evidence>
<keyword evidence="3" id="KW-0732">Signal</keyword>
<feature type="compositionally biased region" description="Basic and acidic residues" evidence="1">
    <location>
        <begin position="277"/>
        <end position="288"/>
    </location>
</feature>
<evidence type="ECO:0000256" key="2">
    <source>
        <dbReference type="SAM" id="Phobius"/>
    </source>
</evidence>
<sequence>MVTLFWFTLFPLIFGVNCKVYEGAETGDVIQNIPFKFEYQNSDKLNISLMLANMNLNMSVGVYFSYHASGGKQNERVIRGQETFTGDSYILIDLYLLDKSDVKLHLSLHTESGYVNKTIANGTLVDDNRQDTHCLNSNMCEITVDAAKVAKEINAVKKYNTISTTTPRTTKPVTKSTIIRKTSTDIGKVMDTTTTVNPRDEIKHNTGDNGRDDRNHPRDTATDNGRDNANNPSITTRGNFRDQPNDPRDTARDNGRDNANNPSFTTKGNFGNHPRQNARDNARDSDRQKARIISIENVTEDVTDSLGVTVRDNESDNTADEANATVVPDNSRMPQSSETPVLIYIIPVVVACLLIPIIVISIKRYRLRHSRQQAVDIATYSTKNQVLYAELDLATANKEVEKNNEDSPYVEIIGVLLPTNK</sequence>
<proteinExistence type="predicted"/>
<feature type="transmembrane region" description="Helical" evidence="2">
    <location>
        <begin position="341"/>
        <end position="362"/>
    </location>
</feature>
<evidence type="ECO:0000313" key="4">
    <source>
        <dbReference type="EMBL" id="PZC76410.1"/>
    </source>
</evidence>
<evidence type="ECO:0000313" key="5">
    <source>
        <dbReference type="Proteomes" id="UP000249218"/>
    </source>
</evidence>
<name>A0A2W1BUF4_HELAM</name>
<dbReference type="EMBL" id="KZ149959">
    <property type="protein sequence ID" value="PZC76410.1"/>
    <property type="molecule type" value="Genomic_DNA"/>
</dbReference>
<keyword evidence="5" id="KW-1185">Reference proteome</keyword>
<feature type="signal peptide" evidence="3">
    <location>
        <begin position="1"/>
        <end position="18"/>
    </location>
</feature>
<reference evidence="4 5" key="1">
    <citation type="journal article" date="2017" name="BMC Biol.">
        <title>Genomic innovations, transcriptional plasticity and gene loss underlying the evolution and divergence of two highly polyphagous and invasive Helicoverpa pest species.</title>
        <authorList>
            <person name="Pearce S.L."/>
            <person name="Clarke D.F."/>
            <person name="East P.D."/>
            <person name="Elfekih S."/>
            <person name="Gordon K.H."/>
            <person name="Jermiin L.S."/>
            <person name="McGaughran A."/>
            <person name="Oakeshott J.G."/>
            <person name="Papanikolaou A."/>
            <person name="Perera O.P."/>
            <person name="Rane R.V."/>
            <person name="Richards S."/>
            <person name="Tay W.T."/>
            <person name="Walsh T.K."/>
            <person name="Anderson A."/>
            <person name="Anderson C.J."/>
            <person name="Asgari S."/>
            <person name="Board P.G."/>
            <person name="Bretschneider A."/>
            <person name="Campbell P.M."/>
            <person name="Chertemps T."/>
            <person name="Christeller J.T."/>
            <person name="Coppin C.W."/>
            <person name="Downes S.J."/>
            <person name="Duan G."/>
            <person name="Farnsworth C.A."/>
            <person name="Good R.T."/>
            <person name="Han L.B."/>
            <person name="Han Y.C."/>
            <person name="Hatje K."/>
            <person name="Horne I."/>
            <person name="Huang Y.P."/>
            <person name="Hughes D.S."/>
            <person name="Jacquin-Joly E."/>
            <person name="James W."/>
            <person name="Jhangiani S."/>
            <person name="Kollmar M."/>
            <person name="Kuwar S.S."/>
            <person name="Li S."/>
            <person name="Liu N.Y."/>
            <person name="Maibeche M.T."/>
            <person name="Miller J.R."/>
            <person name="Montagne N."/>
            <person name="Perry T."/>
            <person name="Qu J."/>
            <person name="Song S.V."/>
            <person name="Sutton G.G."/>
            <person name="Vogel H."/>
            <person name="Walenz B.P."/>
            <person name="Xu W."/>
            <person name="Zhang H.J."/>
            <person name="Zou Z."/>
            <person name="Batterham P."/>
            <person name="Edwards O.R."/>
            <person name="Feyereisen R."/>
            <person name="Gibbs R.A."/>
            <person name="Heckel D.G."/>
            <person name="McGrath A."/>
            <person name="Robin C."/>
            <person name="Scherer S.E."/>
            <person name="Worley K.C."/>
            <person name="Wu Y.D."/>
        </authorList>
    </citation>
    <scope>NUCLEOTIDE SEQUENCE [LARGE SCALE GENOMIC DNA]</scope>
    <source>
        <strain evidence="4">Harm_GR_Male_#8</strain>
        <tissue evidence="4">Whole organism</tissue>
    </source>
</reference>
<feature type="chain" id="PRO_5015921378" evidence="3">
    <location>
        <begin position="19"/>
        <end position="421"/>
    </location>
</feature>
<dbReference type="AlphaFoldDB" id="A0A2W1BUF4"/>
<feature type="compositionally biased region" description="Polar residues" evidence="1">
    <location>
        <begin position="257"/>
        <end position="269"/>
    </location>
</feature>
<protein>
    <submittedName>
        <fullName evidence="4">Uncharacterized protein</fullName>
    </submittedName>
</protein>
<feature type="compositionally biased region" description="Basic and acidic residues" evidence="1">
    <location>
        <begin position="239"/>
        <end position="256"/>
    </location>
</feature>